<keyword evidence="5" id="KW-1015">Disulfide bond</keyword>
<name>A0A142C1F7_CONBE</name>
<dbReference type="EMBL" id="KU563910">
    <property type="protein sequence ID" value="AMP44658.1"/>
    <property type="molecule type" value="mRNA"/>
</dbReference>
<dbReference type="InterPro" id="IPR020242">
    <property type="entry name" value="Conotoxin_I2"/>
</dbReference>
<protein>
    <submittedName>
        <fullName evidence="7">Conotoxin</fullName>
    </submittedName>
</protein>
<evidence type="ECO:0000256" key="2">
    <source>
        <dbReference type="ARBA" id="ARBA00007388"/>
    </source>
</evidence>
<proteinExistence type="evidence at transcript level"/>
<evidence type="ECO:0000313" key="7">
    <source>
        <dbReference type="EMBL" id="AMP44658.1"/>
    </source>
</evidence>
<evidence type="ECO:0000256" key="6">
    <source>
        <dbReference type="SAM" id="SignalP"/>
    </source>
</evidence>
<dbReference type="GO" id="GO:0090729">
    <property type="term" value="F:toxin activity"/>
    <property type="evidence" value="ECO:0007669"/>
    <property type="project" value="UniProtKB-KW"/>
</dbReference>
<evidence type="ECO:0000256" key="4">
    <source>
        <dbReference type="ARBA" id="ARBA00022656"/>
    </source>
</evidence>
<keyword evidence="4" id="KW-0800">Toxin</keyword>
<evidence type="ECO:0000256" key="5">
    <source>
        <dbReference type="ARBA" id="ARBA00023157"/>
    </source>
</evidence>
<accession>A0A142C1F7</accession>
<keyword evidence="3" id="KW-0964">Secreted</keyword>
<dbReference type="PROSITE" id="PS60019">
    <property type="entry name" value="I_CONOTOXIN"/>
    <property type="match status" value="1"/>
</dbReference>
<dbReference type="Pfam" id="PF17557">
    <property type="entry name" value="Conotoxin_I2"/>
    <property type="match status" value="1"/>
</dbReference>
<dbReference type="GO" id="GO:0005576">
    <property type="term" value="C:extracellular region"/>
    <property type="evidence" value="ECO:0007669"/>
    <property type="project" value="UniProtKB-SubCell"/>
</dbReference>
<sequence>MFRVTSVGCFLLVIVFLNLVVPTSACREEAAFCAYDFQCCLSKCCRGSCGNPCRIPGKRAKLQEFFRKR</sequence>
<dbReference type="InterPro" id="IPR013141">
    <property type="entry name" value="Conotoxin-I_CS"/>
</dbReference>
<comment type="subcellular location">
    <subcellularLocation>
        <location evidence="1">Secreted</location>
    </subcellularLocation>
</comment>
<dbReference type="AlphaFoldDB" id="A0A142C1F7"/>
<keyword evidence="6" id="KW-0732">Signal</keyword>
<organism evidence="7">
    <name type="scientific">Conus betulinus</name>
    <name type="common">Beech cone</name>
    <dbReference type="NCBI Taxonomy" id="89764"/>
    <lineage>
        <taxon>Eukaryota</taxon>
        <taxon>Metazoa</taxon>
        <taxon>Spiralia</taxon>
        <taxon>Lophotrochozoa</taxon>
        <taxon>Mollusca</taxon>
        <taxon>Gastropoda</taxon>
        <taxon>Caenogastropoda</taxon>
        <taxon>Neogastropoda</taxon>
        <taxon>Conoidea</taxon>
        <taxon>Conidae</taxon>
        <taxon>Conus</taxon>
        <taxon>Dendroconus</taxon>
    </lineage>
</organism>
<evidence type="ECO:0000256" key="1">
    <source>
        <dbReference type="ARBA" id="ARBA00004613"/>
    </source>
</evidence>
<evidence type="ECO:0000256" key="3">
    <source>
        <dbReference type="ARBA" id="ARBA00022525"/>
    </source>
</evidence>
<comment type="similarity">
    <text evidence="2">Belongs to the conotoxin I2 superfamily.</text>
</comment>
<feature type="signal peptide" evidence="6">
    <location>
        <begin position="1"/>
        <end position="25"/>
    </location>
</feature>
<feature type="chain" id="PRO_5007493348" evidence="6">
    <location>
        <begin position="26"/>
        <end position="69"/>
    </location>
</feature>
<reference evidence="7" key="1">
    <citation type="submission" date="2015-12" db="EMBL/GenBank/DDBJ databases">
        <title>High throughput identification of novel conotoxins from the Chinese tubular cone snail Conus betulinus by multitranscriptome sequencing.</title>
        <authorList>
            <person name="Ruan Z."/>
            <person name="Peng C."/>
            <person name="Shi Q."/>
            <person name="Yao G."/>
            <person name="Gao B.-M."/>
        </authorList>
    </citation>
    <scope>NUCLEOTIDE SEQUENCE</scope>
</reference>